<sequence length="430" mass="48954">MALGKYSRTWIDYCGGTEMTPLHSCPTNFIRTGTTDLENKAHSYIITRGLFPAKVNMCQESRCPSRHAPSKSGPLGHIRSYHRYRSPIQVQPIPRLNEEQPTQNADPRKIPSYVFHREDSKGATGRYQTHVGGGSENPEREDEGSAPSPAQPLRNHRNQTMQCHRIPFMNTAPSVPAARPDNARGNQPSISYKRVANSPKRGEPPQIGNTTRPPTTRNMIIDGAIDGFELRSHRSHQPKRAGRRQSREEGWPDQIWWEVRKPVPVLDSFKFFRVFSHLDCNVWSILPDIQRSIKRTISTPPAHGRILVKVSTKGRVEGVWERKGKSYYSGELLLGGDDLRSSQENRYYVVGGAEVIARMQIGLWIETTSQYLDRSYLMYPRYEACALGRWEQRRTDVAVPDIMKGTHDSGDRNYNISSCRYKVVGTERPE</sequence>
<organism evidence="2 3">
    <name type="scientific">Armillaria novae-zelandiae</name>
    <dbReference type="NCBI Taxonomy" id="153914"/>
    <lineage>
        <taxon>Eukaryota</taxon>
        <taxon>Fungi</taxon>
        <taxon>Dikarya</taxon>
        <taxon>Basidiomycota</taxon>
        <taxon>Agaricomycotina</taxon>
        <taxon>Agaricomycetes</taxon>
        <taxon>Agaricomycetidae</taxon>
        <taxon>Agaricales</taxon>
        <taxon>Marasmiineae</taxon>
        <taxon>Physalacriaceae</taxon>
        <taxon>Armillaria</taxon>
    </lineage>
</organism>
<feature type="compositionally biased region" description="Basic residues" evidence="1">
    <location>
        <begin position="233"/>
        <end position="244"/>
    </location>
</feature>
<dbReference type="Proteomes" id="UP001175227">
    <property type="component" value="Unassembled WGS sequence"/>
</dbReference>
<dbReference type="AlphaFoldDB" id="A0AA39PTM1"/>
<evidence type="ECO:0000313" key="3">
    <source>
        <dbReference type="Proteomes" id="UP001175227"/>
    </source>
</evidence>
<name>A0AA39PTM1_9AGAR</name>
<feature type="region of interest" description="Disordered" evidence="1">
    <location>
        <begin position="172"/>
        <end position="247"/>
    </location>
</feature>
<evidence type="ECO:0000256" key="1">
    <source>
        <dbReference type="SAM" id="MobiDB-lite"/>
    </source>
</evidence>
<gene>
    <name evidence="2" type="ORF">IW261DRAFT_1414774</name>
</gene>
<feature type="compositionally biased region" description="Polar residues" evidence="1">
    <location>
        <begin position="207"/>
        <end position="218"/>
    </location>
</feature>
<keyword evidence="3" id="KW-1185">Reference proteome</keyword>
<accession>A0AA39PTM1</accession>
<comment type="caution">
    <text evidence="2">The sequence shown here is derived from an EMBL/GenBank/DDBJ whole genome shotgun (WGS) entry which is preliminary data.</text>
</comment>
<proteinExistence type="predicted"/>
<protein>
    <submittedName>
        <fullName evidence="2">Uncharacterized protein</fullName>
    </submittedName>
</protein>
<reference evidence="2" key="1">
    <citation type="submission" date="2023-06" db="EMBL/GenBank/DDBJ databases">
        <authorList>
            <consortium name="Lawrence Berkeley National Laboratory"/>
            <person name="Ahrendt S."/>
            <person name="Sahu N."/>
            <person name="Indic B."/>
            <person name="Wong-Bajracharya J."/>
            <person name="Merenyi Z."/>
            <person name="Ke H.-M."/>
            <person name="Monk M."/>
            <person name="Kocsube S."/>
            <person name="Drula E."/>
            <person name="Lipzen A."/>
            <person name="Balint B."/>
            <person name="Henrissat B."/>
            <person name="Andreopoulos B."/>
            <person name="Martin F.M."/>
            <person name="Harder C.B."/>
            <person name="Rigling D."/>
            <person name="Ford K.L."/>
            <person name="Foster G.D."/>
            <person name="Pangilinan J."/>
            <person name="Papanicolaou A."/>
            <person name="Barry K."/>
            <person name="LaButti K."/>
            <person name="Viragh M."/>
            <person name="Koriabine M."/>
            <person name="Yan M."/>
            <person name="Riley R."/>
            <person name="Champramary S."/>
            <person name="Plett K.L."/>
            <person name="Tsai I.J."/>
            <person name="Slot J."/>
            <person name="Sipos G."/>
            <person name="Plett J."/>
            <person name="Nagy L.G."/>
            <person name="Grigoriev I.V."/>
        </authorList>
    </citation>
    <scope>NUCLEOTIDE SEQUENCE</scope>
    <source>
        <strain evidence="2">ICMP 16352</strain>
    </source>
</reference>
<evidence type="ECO:0000313" key="2">
    <source>
        <dbReference type="EMBL" id="KAK0489424.1"/>
    </source>
</evidence>
<dbReference type="EMBL" id="JAUEPR010000002">
    <property type="protein sequence ID" value="KAK0489424.1"/>
    <property type="molecule type" value="Genomic_DNA"/>
</dbReference>
<feature type="region of interest" description="Disordered" evidence="1">
    <location>
        <begin position="62"/>
        <end position="156"/>
    </location>
</feature>